<dbReference type="EMBL" id="CP122979">
    <property type="protein sequence ID" value="WGI36490.1"/>
    <property type="molecule type" value="Genomic_DNA"/>
</dbReference>
<protein>
    <submittedName>
        <fullName evidence="2">Uncharacterized protein</fullName>
    </submittedName>
</protein>
<organism evidence="2 3">
    <name type="scientific">Mesomycoplasma lagogenitalium</name>
    <dbReference type="NCBI Taxonomy" id="171286"/>
    <lineage>
        <taxon>Bacteria</taxon>
        <taxon>Bacillati</taxon>
        <taxon>Mycoplasmatota</taxon>
        <taxon>Mycoplasmoidales</taxon>
        <taxon>Metamycoplasmataceae</taxon>
        <taxon>Mesomycoplasma</taxon>
    </lineage>
</organism>
<feature type="coiled-coil region" evidence="1">
    <location>
        <begin position="37"/>
        <end position="87"/>
    </location>
</feature>
<sequence>MFKNIDEVEKLKSELNKIADNHLNYEDFTVQLTLSAIDNILTKLKELENLVSQWKNKIKPSRLKVLKNELNYLHNQIEESKEKIEKNNEMLNLPILADISPESPTNLYYFYTNINNLTIAYMKILDKLYKRFEQVSSEYENLKNDNNFYIFDEKGKLIDKKIDLDSYYEKIQLHIRANLQVQISKEQLKKIILENEQSKNIAEVEDNDDF</sequence>
<evidence type="ECO:0000256" key="1">
    <source>
        <dbReference type="SAM" id="Coils"/>
    </source>
</evidence>
<dbReference type="RefSeq" id="WP_280101791.1">
    <property type="nucleotide sequence ID" value="NZ_CP122979.1"/>
</dbReference>
<evidence type="ECO:0000313" key="2">
    <source>
        <dbReference type="EMBL" id="WGI36490.1"/>
    </source>
</evidence>
<reference evidence="2" key="1">
    <citation type="submission" date="2023-04" db="EMBL/GenBank/DDBJ databases">
        <title>Completed genome of Mycoplasma lagogenitalium type strain 12MS.</title>
        <authorList>
            <person name="Spergser J."/>
        </authorList>
    </citation>
    <scope>NUCLEOTIDE SEQUENCE</scope>
    <source>
        <strain evidence="2">12MS</strain>
    </source>
</reference>
<keyword evidence="3" id="KW-1185">Reference proteome</keyword>
<gene>
    <name evidence="2" type="ORF">QEG99_03430</name>
</gene>
<dbReference type="Proteomes" id="UP001179842">
    <property type="component" value="Chromosome"/>
</dbReference>
<evidence type="ECO:0000313" key="3">
    <source>
        <dbReference type="Proteomes" id="UP001179842"/>
    </source>
</evidence>
<proteinExistence type="predicted"/>
<name>A0ABY8LTC6_9BACT</name>
<keyword evidence="1" id="KW-0175">Coiled coil</keyword>
<accession>A0ABY8LTC6</accession>